<dbReference type="Proteomes" id="UP000005990">
    <property type="component" value="Unassembled WGS sequence"/>
</dbReference>
<comment type="caution">
    <text evidence="2">The sequence shown here is derived from an EMBL/GenBank/DDBJ whole genome shotgun (WGS) entry which is preliminary data.</text>
</comment>
<evidence type="ECO:0000259" key="1">
    <source>
        <dbReference type="Pfam" id="PF12695"/>
    </source>
</evidence>
<dbReference type="GO" id="GO:0016787">
    <property type="term" value="F:hydrolase activity"/>
    <property type="evidence" value="ECO:0007669"/>
    <property type="project" value="InterPro"/>
</dbReference>
<proteinExistence type="predicted"/>
<dbReference type="SUPFAM" id="SSF53474">
    <property type="entry name" value="alpha/beta-Hydrolases"/>
    <property type="match status" value="1"/>
</dbReference>
<dbReference type="STRING" id="908337.HMPREF9257_0503"/>
<accession>E4KMC5</accession>
<dbReference type="RefSeq" id="WP_006417642.1">
    <property type="nucleotide sequence ID" value="NZ_AENN01000003.1"/>
</dbReference>
<reference evidence="2 3" key="1">
    <citation type="submission" date="2010-10" db="EMBL/GenBank/DDBJ databases">
        <authorList>
            <person name="Durkin A.S."/>
            <person name="Madupu R."/>
            <person name="Torralba M."/>
            <person name="Gillis M."/>
            <person name="Methe B."/>
            <person name="Sutton G."/>
            <person name="Nelson K.E."/>
        </authorList>
    </citation>
    <scope>NUCLEOTIDE SEQUENCE [LARGE SCALE GENOMIC DNA]</scope>
    <source>
        <strain evidence="2 3">ACS-139-V-Col8</strain>
    </source>
</reference>
<evidence type="ECO:0000313" key="2">
    <source>
        <dbReference type="EMBL" id="EFR31908.1"/>
    </source>
</evidence>
<dbReference type="Gene3D" id="3.40.50.1820">
    <property type="entry name" value="alpha/beta hydrolase"/>
    <property type="match status" value="1"/>
</dbReference>
<organism evidence="2 3">
    <name type="scientific">Eremococcus coleocola ACS-139-V-Col8</name>
    <dbReference type="NCBI Taxonomy" id="908337"/>
    <lineage>
        <taxon>Bacteria</taxon>
        <taxon>Bacillati</taxon>
        <taxon>Bacillota</taxon>
        <taxon>Bacilli</taxon>
        <taxon>Lactobacillales</taxon>
        <taxon>Aerococcaceae</taxon>
        <taxon>Eremococcus</taxon>
    </lineage>
</organism>
<evidence type="ECO:0000313" key="3">
    <source>
        <dbReference type="Proteomes" id="UP000005990"/>
    </source>
</evidence>
<gene>
    <name evidence="2" type="ORF">HMPREF9257_0503</name>
</gene>
<sequence length="244" mass="26601">MRKKYQKILLSLLIILALIIGGGLAFLKSQAYPANQESLQQITAAKQVQNQDQAFYFPANPDKKRLQTVVFYNGALVDSQAYGQLALQLAQAGFDTYLLKTNLDLPILESQAAIKLIEDKHLSQVILAGHSLGGVMAAQNSLSLKKGTVAGLLLLAAYPSHKTNLAQAQFPVWSLVGDQDLIIKKDAYEDGKHRLPKNTSYIRIKGGNHAGFGNYGPQKGDGQATITPKVQQEQVVKILSQAFD</sequence>
<dbReference type="Pfam" id="PF12695">
    <property type="entry name" value="Abhydrolase_5"/>
    <property type="match status" value="1"/>
</dbReference>
<dbReference type="InterPro" id="IPR029059">
    <property type="entry name" value="AB_hydrolase_5"/>
</dbReference>
<keyword evidence="3" id="KW-1185">Reference proteome</keyword>
<dbReference type="AlphaFoldDB" id="E4KMC5"/>
<feature type="domain" description="Alpha/beta hydrolase fold-5" evidence="1">
    <location>
        <begin position="69"/>
        <end position="233"/>
    </location>
</feature>
<dbReference type="eggNOG" id="COG2267">
    <property type="taxonomic scope" value="Bacteria"/>
</dbReference>
<dbReference type="InterPro" id="IPR029058">
    <property type="entry name" value="AB_hydrolase_fold"/>
</dbReference>
<name>E4KMC5_9LACT</name>
<protein>
    <recommendedName>
        <fullName evidence="1">Alpha/beta hydrolase fold-5 domain-containing protein</fullName>
    </recommendedName>
</protein>
<dbReference type="EMBL" id="AENN01000003">
    <property type="protein sequence ID" value="EFR31908.1"/>
    <property type="molecule type" value="Genomic_DNA"/>
</dbReference>